<evidence type="ECO:0000313" key="3">
    <source>
        <dbReference type="Proteomes" id="UP000239434"/>
    </source>
</evidence>
<reference evidence="2 3" key="1">
    <citation type="submission" date="2018-02" db="EMBL/GenBank/DDBJ databases">
        <title>The draft genome of Phyllobacterium sp. 1N-3.</title>
        <authorList>
            <person name="Liu L."/>
            <person name="Li L."/>
            <person name="Zhang X."/>
            <person name="Wang T."/>
            <person name="Liang L."/>
        </authorList>
    </citation>
    <scope>NUCLEOTIDE SEQUENCE [LARGE SCALE GENOMIC DNA]</scope>
    <source>
        <strain evidence="2 3">1N-3</strain>
    </source>
</reference>
<dbReference type="EMBL" id="PVBR01000013">
    <property type="protein sequence ID" value="PRD42160.1"/>
    <property type="molecule type" value="Genomic_DNA"/>
</dbReference>
<keyword evidence="1" id="KW-0732">Signal</keyword>
<feature type="signal peptide" evidence="1">
    <location>
        <begin position="1"/>
        <end position="23"/>
    </location>
</feature>
<name>A0A2S9INP9_9HYPH</name>
<protein>
    <submittedName>
        <fullName evidence="2">Uncharacterized protein</fullName>
    </submittedName>
</protein>
<dbReference type="Proteomes" id="UP000239434">
    <property type="component" value="Unassembled WGS sequence"/>
</dbReference>
<organism evidence="2 3">
    <name type="scientific">Phyllobacterium phragmitis</name>
    <dbReference type="NCBI Taxonomy" id="2670329"/>
    <lineage>
        <taxon>Bacteria</taxon>
        <taxon>Pseudomonadati</taxon>
        <taxon>Pseudomonadota</taxon>
        <taxon>Alphaproteobacteria</taxon>
        <taxon>Hyphomicrobiales</taxon>
        <taxon>Phyllobacteriaceae</taxon>
        <taxon>Phyllobacterium</taxon>
    </lineage>
</organism>
<accession>A0A2S9INP9</accession>
<evidence type="ECO:0000256" key="1">
    <source>
        <dbReference type="SAM" id="SignalP"/>
    </source>
</evidence>
<proteinExistence type="predicted"/>
<dbReference type="AlphaFoldDB" id="A0A2S9INP9"/>
<gene>
    <name evidence="2" type="ORF">C5748_16980</name>
</gene>
<keyword evidence="3" id="KW-1185">Reference proteome</keyword>
<comment type="caution">
    <text evidence="2">The sequence shown here is derived from an EMBL/GenBank/DDBJ whole genome shotgun (WGS) entry which is preliminary data.</text>
</comment>
<evidence type="ECO:0000313" key="2">
    <source>
        <dbReference type="EMBL" id="PRD42160.1"/>
    </source>
</evidence>
<feature type="chain" id="PRO_5015411187" evidence="1">
    <location>
        <begin position="24"/>
        <end position="83"/>
    </location>
</feature>
<sequence>MKRRYFLRMLGLAPVAAAVPAVAAVLPNPGEPMVFGEFDGIKGIPLYDPRVDDFQDWINGGTRDLINRLGSVEVDAFDCPAAG</sequence>
<dbReference type="RefSeq" id="WP_105743124.1">
    <property type="nucleotide sequence ID" value="NZ_PVBR01000013.1"/>
</dbReference>